<organism evidence="2 3">
    <name type="scientific">Ameca splendens</name>
    <dbReference type="NCBI Taxonomy" id="208324"/>
    <lineage>
        <taxon>Eukaryota</taxon>
        <taxon>Metazoa</taxon>
        <taxon>Chordata</taxon>
        <taxon>Craniata</taxon>
        <taxon>Vertebrata</taxon>
        <taxon>Euteleostomi</taxon>
        <taxon>Actinopterygii</taxon>
        <taxon>Neopterygii</taxon>
        <taxon>Teleostei</taxon>
        <taxon>Neoteleostei</taxon>
        <taxon>Acanthomorphata</taxon>
        <taxon>Ovalentaria</taxon>
        <taxon>Atherinomorphae</taxon>
        <taxon>Cyprinodontiformes</taxon>
        <taxon>Goodeidae</taxon>
        <taxon>Ameca</taxon>
    </lineage>
</organism>
<feature type="compositionally biased region" description="Basic and acidic residues" evidence="1">
    <location>
        <begin position="96"/>
        <end position="115"/>
    </location>
</feature>
<sequence>MNRAICGETGGRDGITDRISAAPRDQLQLYLPSNNQTHITRIFLCAGVHMVCVSFMALSHLMDLLLNISQSNLVSPWQPCVTGGSSKKKHKRVHVSFRERETGRETEKKETREKE</sequence>
<dbReference type="EMBL" id="JAHRIP010013506">
    <property type="protein sequence ID" value="MEQ2285467.1"/>
    <property type="molecule type" value="Genomic_DNA"/>
</dbReference>
<reference evidence="2 3" key="1">
    <citation type="submission" date="2021-06" db="EMBL/GenBank/DDBJ databases">
        <authorList>
            <person name="Palmer J.M."/>
        </authorList>
    </citation>
    <scope>NUCLEOTIDE SEQUENCE [LARGE SCALE GENOMIC DNA]</scope>
    <source>
        <strain evidence="2 3">AS_MEX2019</strain>
        <tissue evidence="2">Muscle</tissue>
    </source>
</reference>
<dbReference type="Proteomes" id="UP001469553">
    <property type="component" value="Unassembled WGS sequence"/>
</dbReference>
<protein>
    <submittedName>
        <fullName evidence="2">Uncharacterized protein</fullName>
    </submittedName>
</protein>
<evidence type="ECO:0000256" key="1">
    <source>
        <dbReference type="SAM" id="MobiDB-lite"/>
    </source>
</evidence>
<keyword evidence="3" id="KW-1185">Reference proteome</keyword>
<accession>A0ABV0XVQ0</accession>
<name>A0ABV0XVQ0_9TELE</name>
<evidence type="ECO:0000313" key="2">
    <source>
        <dbReference type="EMBL" id="MEQ2285467.1"/>
    </source>
</evidence>
<feature type="compositionally biased region" description="Basic residues" evidence="1">
    <location>
        <begin position="86"/>
        <end position="95"/>
    </location>
</feature>
<proteinExistence type="predicted"/>
<evidence type="ECO:0000313" key="3">
    <source>
        <dbReference type="Proteomes" id="UP001469553"/>
    </source>
</evidence>
<gene>
    <name evidence="2" type="ORF">AMECASPLE_032104</name>
</gene>
<feature type="region of interest" description="Disordered" evidence="1">
    <location>
        <begin position="81"/>
        <end position="115"/>
    </location>
</feature>
<comment type="caution">
    <text evidence="2">The sequence shown here is derived from an EMBL/GenBank/DDBJ whole genome shotgun (WGS) entry which is preliminary data.</text>
</comment>